<feature type="region of interest" description="Disordered" evidence="2">
    <location>
        <begin position="303"/>
        <end position="364"/>
    </location>
</feature>
<dbReference type="PROSITE" id="PS50011">
    <property type="entry name" value="PROTEIN_KINASE_DOM"/>
    <property type="match status" value="1"/>
</dbReference>
<protein>
    <recommendedName>
        <fullName evidence="1">non-specific serine/threonine protein kinase</fullName>
        <ecNumber evidence="1">2.7.11.1</ecNumber>
    </recommendedName>
</protein>
<keyword evidence="4" id="KW-0808">Transferase</keyword>
<evidence type="ECO:0000259" key="3">
    <source>
        <dbReference type="PROSITE" id="PS50011"/>
    </source>
</evidence>
<evidence type="ECO:0000313" key="5">
    <source>
        <dbReference type="Proteomes" id="UP000070444"/>
    </source>
</evidence>
<dbReference type="OMA" id="PSTHING"/>
<accession>A0A137NZQ1</accession>
<keyword evidence="4" id="KW-0418">Kinase</keyword>
<organism evidence="4 5">
    <name type="scientific">Conidiobolus coronatus (strain ATCC 28846 / CBS 209.66 / NRRL 28638)</name>
    <name type="common">Delacroixia coronata</name>
    <dbReference type="NCBI Taxonomy" id="796925"/>
    <lineage>
        <taxon>Eukaryota</taxon>
        <taxon>Fungi</taxon>
        <taxon>Fungi incertae sedis</taxon>
        <taxon>Zoopagomycota</taxon>
        <taxon>Entomophthoromycotina</taxon>
        <taxon>Entomophthoromycetes</taxon>
        <taxon>Entomophthorales</taxon>
        <taxon>Ancylistaceae</taxon>
        <taxon>Conidiobolus</taxon>
    </lineage>
</organism>
<dbReference type="InterPro" id="IPR000719">
    <property type="entry name" value="Prot_kinase_dom"/>
</dbReference>
<keyword evidence="5" id="KW-1185">Reference proteome</keyword>
<feature type="compositionally biased region" description="Polar residues" evidence="2">
    <location>
        <begin position="313"/>
        <end position="325"/>
    </location>
</feature>
<dbReference type="InterPro" id="IPR008271">
    <property type="entry name" value="Ser/Thr_kinase_AS"/>
</dbReference>
<dbReference type="EMBL" id="KQ964597">
    <property type="protein sequence ID" value="KXN68084.1"/>
    <property type="molecule type" value="Genomic_DNA"/>
</dbReference>
<evidence type="ECO:0000256" key="1">
    <source>
        <dbReference type="ARBA" id="ARBA00012513"/>
    </source>
</evidence>
<dbReference type="AlphaFoldDB" id="A0A137NZQ1"/>
<dbReference type="Gene3D" id="1.10.510.10">
    <property type="entry name" value="Transferase(Phosphotransferase) domain 1"/>
    <property type="match status" value="1"/>
</dbReference>
<dbReference type="OrthoDB" id="5800476at2759"/>
<dbReference type="SUPFAM" id="SSF56112">
    <property type="entry name" value="Protein kinase-like (PK-like)"/>
    <property type="match status" value="1"/>
</dbReference>
<evidence type="ECO:0000256" key="2">
    <source>
        <dbReference type="SAM" id="MobiDB-lite"/>
    </source>
</evidence>
<dbReference type="GO" id="GO:0005524">
    <property type="term" value="F:ATP binding"/>
    <property type="evidence" value="ECO:0007669"/>
    <property type="project" value="InterPro"/>
</dbReference>
<name>A0A137NZQ1_CONC2</name>
<gene>
    <name evidence="4" type="ORF">CONCODRAFT_19238</name>
</gene>
<evidence type="ECO:0000313" key="4">
    <source>
        <dbReference type="EMBL" id="KXN68084.1"/>
    </source>
</evidence>
<dbReference type="FunFam" id="1.10.510.10:FF:001123">
    <property type="entry name" value="CK1/CK1/CK1-D protein kinase"/>
    <property type="match status" value="1"/>
</dbReference>
<sequence>MSIESKKSEAPQLKDEYRTYKLLQGIDGIPGIYYFGSEGQHNILCLDLLGPSLEDCFDLCQRKFSIKTVCTLARHMITLVQNVHEKNLIYRDIKPDNFLISHPNSKRPNQVFMVDFGMAKFYRDPKTKLHIPYREKKSLSGTARYMSINTHLGREQSRRDDLEALGHVFMYFIRGSLPWQGLKAATNKQKYEKIGEKKQTTPINELCQSHPKEFGIYLKKVRNLAFEETPDYDGYRQLFTQVLVDLNIPDDGVYDWMVGNSPSPPNLKINALPSKHPINSEPLTPGGRSNEANSQLVSMLPHLGNSTHHLRPSLQTPRTPDYPQQTHTNTTSTTLQPVPPIMSTDPSMSHSMGKPSSPHRLSEHARDYSPHALRNQQGRVDTGQNESSVQKVVSFFTCRACS</sequence>
<dbReference type="InterPro" id="IPR011009">
    <property type="entry name" value="Kinase-like_dom_sf"/>
</dbReference>
<dbReference type="InterPro" id="IPR050235">
    <property type="entry name" value="CK1_Ser-Thr_kinase"/>
</dbReference>
<dbReference type="SMART" id="SM00220">
    <property type="entry name" value="S_TKc"/>
    <property type="match status" value="1"/>
</dbReference>
<feature type="domain" description="Protein kinase" evidence="3">
    <location>
        <begin position="1"/>
        <end position="257"/>
    </location>
</feature>
<dbReference type="PROSITE" id="PS00108">
    <property type="entry name" value="PROTEIN_KINASE_ST"/>
    <property type="match status" value="1"/>
</dbReference>
<dbReference type="Proteomes" id="UP000070444">
    <property type="component" value="Unassembled WGS sequence"/>
</dbReference>
<dbReference type="GO" id="GO:0004674">
    <property type="term" value="F:protein serine/threonine kinase activity"/>
    <property type="evidence" value="ECO:0007669"/>
    <property type="project" value="UniProtKB-EC"/>
</dbReference>
<dbReference type="Pfam" id="PF00069">
    <property type="entry name" value="Pkinase"/>
    <property type="match status" value="1"/>
</dbReference>
<dbReference type="STRING" id="796925.A0A137NZQ1"/>
<dbReference type="PANTHER" id="PTHR11909">
    <property type="entry name" value="CASEIN KINASE-RELATED"/>
    <property type="match status" value="1"/>
</dbReference>
<proteinExistence type="predicted"/>
<dbReference type="EC" id="2.7.11.1" evidence="1"/>
<feature type="region of interest" description="Disordered" evidence="2">
    <location>
        <begin position="273"/>
        <end position="292"/>
    </location>
</feature>
<reference evidence="4 5" key="1">
    <citation type="journal article" date="2015" name="Genome Biol. Evol.">
        <title>Phylogenomic analyses indicate that early fungi evolved digesting cell walls of algal ancestors of land plants.</title>
        <authorList>
            <person name="Chang Y."/>
            <person name="Wang S."/>
            <person name="Sekimoto S."/>
            <person name="Aerts A.L."/>
            <person name="Choi C."/>
            <person name="Clum A."/>
            <person name="LaButti K.M."/>
            <person name="Lindquist E.A."/>
            <person name="Yee Ngan C."/>
            <person name="Ohm R.A."/>
            <person name="Salamov A.A."/>
            <person name="Grigoriev I.V."/>
            <person name="Spatafora J.W."/>
            <person name="Berbee M.L."/>
        </authorList>
    </citation>
    <scope>NUCLEOTIDE SEQUENCE [LARGE SCALE GENOMIC DNA]</scope>
    <source>
        <strain evidence="4 5">NRRL 28638</strain>
    </source>
</reference>